<gene>
    <name evidence="1" type="ORF">ACFQRB_00365</name>
    <name evidence="2" type="ORF">ACFQRB_16165</name>
</gene>
<reference evidence="1" key="1">
    <citation type="journal article" date="2014" name="Int. J. Syst. Evol. Microbiol.">
        <title>Complete genome sequence of Corynebacterium casei LMG S-19264T (=DSM 44701T), isolated from a smear-ripened cheese.</title>
        <authorList>
            <consortium name="US DOE Joint Genome Institute (JGI-PGF)"/>
            <person name="Walter F."/>
            <person name="Albersmeier A."/>
            <person name="Kalinowski J."/>
            <person name="Ruckert C."/>
        </authorList>
    </citation>
    <scope>NUCLEOTIDE SEQUENCE [LARGE SCALE GENOMIC DNA]</scope>
    <source>
        <strain evidence="1">NBRC 112578</strain>
    </source>
</reference>
<dbReference type="EMBL" id="JBHSZG010000001">
    <property type="protein sequence ID" value="MFC7135484.1"/>
    <property type="molecule type" value="Genomic_DNA"/>
</dbReference>
<evidence type="ECO:0000313" key="2">
    <source>
        <dbReference type="EMBL" id="MFC7137559.1"/>
    </source>
</evidence>
<sequence>MTLDVERFTVGRAASVTYGPLGAEPEPWTLRFATEGGERVVVRLDREAMYELWTEVRGVPWPTVHRDPERREKDELVRELVERANVADAAQLREALDTLGVRNGESRLARRLGPDTAPSARA</sequence>
<reference evidence="3" key="2">
    <citation type="journal article" date="2019" name="Int. J. Syst. Evol. Microbiol.">
        <title>The Global Catalogue of Microorganisms (GCM) 10K type strain sequencing project: providing services to taxonomists for standard genome sequencing and annotation.</title>
        <authorList>
            <consortium name="The Broad Institute Genomics Platform"/>
            <consortium name="The Broad Institute Genome Sequencing Center for Infectious Disease"/>
            <person name="Wu L."/>
            <person name="Ma J."/>
        </authorList>
    </citation>
    <scope>NUCLEOTIDE SEQUENCE [LARGE SCALE GENOMIC DNA]</scope>
    <source>
        <strain evidence="3">DT92</strain>
    </source>
</reference>
<accession>A0ABD5XP92</accession>
<name>A0ABD5XP92_9EURY</name>
<evidence type="ECO:0000313" key="3">
    <source>
        <dbReference type="Proteomes" id="UP001596368"/>
    </source>
</evidence>
<dbReference type="AlphaFoldDB" id="A0ABD5XP92"/>
<proteinExistence type="predicted"/>
<reference evidence="1" key="3">
    <citation type="submission" date="2024-09" db="EMBL/GenBank/DDBJ databases">
        <authorList>
            <person name="Sun Q."/>
        </authorList>
    </citation>
    <scope>NUCLEOTIDE SEQUENCE</scope>
    <source>
        <strain evidence="1">NBRC 112578</strain>
    </source>
</reference>
<dbReference type="Proteomes" id="UP001596368">
    <property type="component" value="Unassembled WGS sequence"/>
</dbReference>
<comment type="caution">
    <text evidence="1">The sequence shown here is derived from an EMBL/GenBank/DDBJ whole genome shotgun (WGS) entry which is preliminary data.</text>
</comment>
<evidence type="ECO:0000313" key="1">
    <source>
        <dbReference type="EMBL" id="MFC7135484.1"/>
    </source>
</evidence>
<organism evidence="1 3">
    <name type="scientific">Halobaculum litoreum</name>
    <dbReference type="NCBI Taxonomy" id="3031998"/>
    <lineage>
        <taxon>Archaea</taxon>
        <taxon>Methanobacteriati</taxon>
        <taxon>Methanobacteriota</taxon>
        <taxon>Stenosarchaea group</taxon>
        <taxon>Halobacteria</taxon>
        <taxon>Halobacteriales</taxon>
        <taxon>Haloferacaceae</taxon>
        <taxon>Halobaculum</taxon>
    </lineage>
</organism>
<protein>
    <submittedName>
        <fullName evidence="1">Uncharacterized protein</fullName>
    </submittedName>
</protein>
<keyword evidence="3" id="KW-1185">Reference proteome</keyword>
<dbReference type="EMBL" id="JBHSZG010000001">
    <property type="protein sequence ID" value="MFC7137559.1"/>
    <property type="molecule type" value="Genomic_DNA"/>
</dbReference>